<organism evidence="13 14">
    <name type="scientific">Coprinopsis cinerea (strain Okayama-7 / 130 / ATCC MYA-4618 / FGSC 9003)</name>
    <name type="common">Inky cap fungus</name>
    <name type="synonym">Hormographiella aspergillata</name>
    <dbReference type="NCBI Taxonomy" id="240176"/>
    <lineage>
        <taxon>Eukaryota</taxon>
        <taxon>Fungi</taxon>
        <taxon>Dikarya</taxon>
        <taxon>Basidiomycota</taxon>
        <taxon>Agaricomycotina</taxon>
        <taxon>Agaricomycetes</taxon>
        <taxon>Agaricomycetidae</taxon>
        <taxon>Agaricales</taxon>
        <taxon>Agaricineae</taxon>
        <taxon>Psathyrellaceae</taxon>
        <taxon>Coprinopsis</taxon>
    </lineage>
</organism>
<dbReference type="InterPro" id="IPR001025">
    <property type="entry name" value="BAH_dom"/>
</dbReference>
<evidence type="ECO:0000256" key="8">
    <source>
        <dbReference type="ARBA" id="ARBA00023242"/>
    </source>
</evidence>
<feature type="domain" description="BAH" evidence="12">
    <location>
        <begin position="410"/>
        <end position="541"/>
    </location>
</feature>
<keyword evidence="4 10" id="KW-0808">Transferase</keyword>
<feature type="compositionally biased region" description="Polar residues" evidence="11">
    <location>
        <begin position="35"/>
        <end position="44"/>
    </location>
</feature>
<dbReference type="PRINTS" id="PR00105">
    <property type="entry name" value="C5METTRFRASE"/>
</dbReference>
<evidence type="ECO:0000313" key="13">
    <source>
        <dbReference type="EMBL" id="EAU92360.2"/>
    </source>
</evidence>
<keyword evidence="3 10" id="KW-0489">Methyltransferase</keyword>
<keyword evidence="14" id="KW-1185">Reference proteome</keyword>
<feature type="active site" evidence="9 10">
    <location>
        <position position="857"/>
    </location>
</feature>
<dbReference type="PROSITE" id="PS51679">
    <property type="entry name" value="SAM_MT_C5"/>
    <property type="match status" value="1"/>
</dbReference>
<dbReference type="GO" id="GO:0003682">
    <property type="term" value="F:chromatin binding"/>
    <property type="evidence" value="ECO:0007669"/>
    <property type="project" value="InterPro"/>
</dbReference>
<dbReference type="Pfam" id="PF12047">
    <property type="entry name" value="DNMT1-RFD"/>
    <property type="match status" value="1"/>
</dbReference>
<evidence type="ECO:0000256" key="4">
    <source>
        <dbReference type="ARBA" id="ARBA00022679"/>
    </source>
</evidence>
<dbReference type="SUPFAM" id="SSF53335">
    <property type="entry name" value="S-adenosyl-L-methionine-dependent methyltransferases"/>
    <property type="match status" value="1"/>
</dbReference>
<dbReference type="PIRSF" id="PIRSF037404">
    <property type="entry name" value="DNMT1"/>
    <property type="match status" value="1"/>
</dbReference>
<dbReference type="OMA" id="GNAVPWP"/>
<keyword evidence="6" id="KW-0677">Repeat</keyword>
<dbReference type="GO" id="GO:0003677">
    <property type="term" value="F:DNA binding"/>
    <property type="evidence" value="ECO:0007669"/>
    <property type="project" value="UniProtKB-KW"/>
</dbReference>
<dbReference type="HOGENOM" id="CLU_008262_0_0_1"/>
<dbReference type="InterPro" id="IPR050390">
    <property type="entry name" value="C5-Methyltransferase"/>
</dbReference>
<dbReference type="InterPro" id="IPR043151">
    <property type="entry name" value="BAH_sf"/>
</dbReference>
<keyword evidence="7" id="KW-0238">DNA-binding</keyword>
<dbReference type="GO" id="GO:0005634">
    <property type="term" value="C:nucleus"/>
    <property type="evidence" value="ECO:0007669"/>
    <property type="project" value="UniProtKB-SubCell"/>
</dbReference>
<dbReference type="EC" id="2.1.1.37" evidence="2"/>
<dbReference type="InterPro" id="IPR001525">
    <property type="entry name" value="C5_MeTfrase"/>
</dbReference>
<evidence type="ECO:0000256" key="10">
    <source>
        <dbReference type="PROSITE-ProRule" id="PRU01016"/>
    </source>
</evidence>
<evidence type="ECO:0000256" key="3">
    <source>
        <dbReference type="ARBA" id="ARBA00022603"/>
    </source>
</evidence>
<dbReference type="PANTHER" id="PTHR10629:SF52">
    <property type="entry name" value="DNA (CYTOSINE-5)-METHYLTRANSFERASE 1"/>
    <property type="match status" value="1"/>
</dbReference>
<dbReference type="Proteomes" id="UP000001861">
    <property type="component" value="Unassembled WGS sequence"/>
</dbReference>
<comment type="caution">
    <text evidence="13">The sequence shown here is derived from an EMBL/GenBank/DDBJ whole genome shotgun (WGS) entry which is preliminary data.</text>
</comment>
<dbReference type="Gene3D" id="2.30.30.490">
    <property type="match status" value="2"/>
</dbReference>
<dbReference type="STRING" id="240176.A8N3W7"/>
<feature type="region of interest" description="Disordered" evidence="11">
    <location>
        <begin position="1"/>
        <end position="67"/>
    </location>
</feature>
<evidence type="ECO:0000256" key="7">
    <source>
        <dbReference type="ARBA" id="ARBA00023125"/>
    </source>
</evidence>
<evidence type="ECO:0000313" key="14">
    <source>
        <dbReference type="Proteomes" id="UP000001861"/>
    </source>
</evidence>
<dbReference type="GeneID" id="6005829"/>
<dbReference type="EMBL" id="AACS02000001">
    <property type="protein sequence ID" value="EAU92360.2"/>
    <property type="molecule type" value="Genomic_DNA"/>
</dbReference>
<dbReference type="OrthoDB" id="5376140at2759"/>
<evidence type="ECO:0000256" key="9">
    <source>
        <dbReference type="PIRSR" id="PIRSR037404-1"/>
    </source>
</evidence>
<dbReference type="Pfam" id="PF00145">
    <property type="entry name" value="DNA_methylase"/>
    <property type="match status" value="1"/>
</dbReference>
<dbReference type="GO" id="GO:0006346">
    <property type="term" value="P:DNA methylation-dependent constitutive heterochromatin formation"/>
    <property type="evidence" value="ECO:0007669"/>
    <property type="project" value="InterPro"/>
</dbReference>
<dbReference type="KEGG" id="cci:CC1G_00579"/>
<feature type="compositionally biased region" description="Low complexity" evidence="11">
    <location>
        <begin position="20"/>
        <end position="34"/>
    </location>
</feature>
<feature type="region of interest" description="Disordered" evidence="11">
    <location>
        <begin position="307"/>
        <end position="326"/>
    </location>
</feature>
<dbReference type="InParanoid" id="A8N3W7"/>
<feature type="region of interest" description="Disordered" evidence="11">
    <location>
        <begin position="1212"/>
        <end position="1235"/>
    </location>
</feature>
<evidence type="ECO:0000256" key="11">
    <source>
        <dbReference type="SAM" id="MobiDB-lite"/>
    </source>
</evidence>
<feature type="compositionally biased region" description="Acidic residues" evidence="11">
    <location>
        <begin position="1226"/>
        <end position="1235"/>
    </location>
</feature>
<dbReference type="InterPro" id="IPR031303">
    <property type="entry name" value="C5_meth_CS"/>
</dbReference>
<comment type="subcellular location">
    <subcellularLocation>
        <location evidence="1">Nucleus</location>
    </subcellularLocation>
</comment>
<dbReference type="GO" id="GO:0003886">
    <property type="term" value="F:DNA (cytosine-5-)-methyltransferase activity"/>
    <property type="evidence" value="ECO:0007669"/>
    <property type="project" value="UniProtKB-EC"/>
</dbReference>
<dbReference type="RefSeq" id="XP_001829400.2">
    <property type="nucleotide sequence ID" value="XM_001829348.2"/>
</dbReference>
<dbReference type="eggNOG" id="ENOG502QPKK">
    <property type="taxonomic scope" value="Eukaryota"/>
</dbReference>
<evidence type="ECO:0000259" key="12">
    <source>
        <dbReference type="PROSITE" id="PS51038"/>
    </source>
</evidence>
<dbReference type="GO" id="GO:0044027">
    <property type="term" value="P:negative regulation of gene expression via chromosomal CpG island methylation"/>
    <property type="evidence" value="ECO:0007669"/>
    <property type="project" value="TreeGrafter"/>
</dbReference>
<dbReference type="Gene3D" id="3.40.50.150">
    <property type="entry name" value="Vaccinia Virus protein VP39"/>
    <property type="match status" value="1"/>
</dbReference>
<dbReference type="Pfam" id="PF01426">
    <property type="entry name" value="BAH"/>
    <property type="match status" value="1"/>
</dbReference>
<dbReference type="GO" id="GO:0032259">
    <property type="term" value="P:methylation"/>
    <property type="evidence" value="ECO:0007669"/>
    <property type="project" value="UniProtKB-KW"/>
</dbReference>
<reference evidence="13 14" key="1">
    <citation type="journal article" date="2010" name="Proc. Natl. Acad. Sci. U.S.A.">
        <title>Insights into evolution of multicellular fungi from the assembled chromosomes of the mushroom Coprinopsis cinerea (Coprinus cinereus).</title>
        <authorList>
            <person name="Stajich J.E."/>
            <person name="Wilke S.K."/>
            <person name="Ahren D."/>
            <person name="Au C.H."/>
            <person name="Birren B.W."/>
            <person name="Borodovsky M."/>
            <person name="Burns C."/>
            <person name="Canback B."/>
            <person name="Casselton L.A."/>
            <person name="Cheng C.K."/>
            <person name="Deng J."/>
            <person name="Dietrich F.S."/>
            <person name="Fargo D.C."/>
            <person name="Farman M.L."/>
            <person name="Gathman A.C."/>
            <person name="Goldberg J."/>
            <person name="Guigo R."/>
            <person name="Hoegger P.J."/>
            <person name="Hooker J.B."/>
            <person name="Huggins A."/>
            <person name="James T.Y."/>
            <person name="Kamada T."/>
            <person name="Kilaru S."/>
            <person name="Kodira C."/>
            <person name="Kues U."/>
            <person name="Kupfer D."/>
            <person name="Kwan H.S."/>
            <person name="Lomsadze A."/>
            <person name="Li W."/>
            <person name="Lilly W.W."/>
            <person name="Ma L.J."/>
            <person name="Mackey A.J."/>
            <person name="Manning G."/>
            <person name="Martin F."/>
            <person name="Muraguchi H."/>
            <person name="Natvig D.O."/>
            <person name="Palmerini H."/>
            <person name="Ramesh M.A."/>
            <person name="Rehmeyer C.J."/>
            <person name="Roe B.A."/>
            <person name="Shenoy N."/>
            <person name="Stanke M."/>
            <person name="Ter-Hovhannisyan V."/>
            <person name="Tunlid A."/>
            <person name="Velagapudi R."/>
            <person name="Vision T.J."/>
            <person name="Zeng Q."/>
            <person name="Zolan M.E."/>
            <person name="Pukkila P.J."/>
        </authorList>
    </citation>
    <scope>NUCLEOTIDE SEQUENCE [LARGE SCALE GENOMIC DNA]</scope>
    <source>
        <strain evidence="14">Okayama-7 / 130 / ATCC MYA-4618 / FGSC 9003</strain>
    </source>
</reference>
<evidence type="ECO:0000256" key="1">
    <source>
        <dbReference type="ARBA" id="ARBA00004123"/>
    </source>
</evidence>
<keyword evidence="5 10" id="KW-0949">S-adenosyl-L-methionine</keyword>
<gene>
    <name evidence="13" type="ORF">CC1G_00579</name>
</gene>
<evidence type="ECO:0000256" key="5">
    <source>
        <dbReference type="ARBA" id="ARBA00022691"/>
    </source>
</evidence>
<dbReference type="VEuPathDB" id="FungiDB:CC1G_00579"/>
<dbReference type="InterPro" id="IPR022702">
    <property type="entry name" value="Cytosine_MeTrfase1_RFD"/>
</dbReference>
<feature type="compositionally biased region" description="Basic and acidic residues" evidence="11">
    <location>
        <begin position="49"/>
        <end position="66"/>
    </location>
</feature>
<dbReference type="CDD" id="cd04712">
    <property type="entry name" value="BAH_DCM_I"/>
    <property type="match status" value="1"/>
</dbReference>
<keyword evidence="8" id="KW-0539">Nucleus</keyword>
<evidence type="ECO:0000256" key="2">
    <source>
        <dbReference type="ARBA" id="ARBA00011975"/>
    </source>
</evidence>
<dbReference type="PROSITE" id="PS00095">
    <property type="entry name" value="C5_MTASE_2"/>
    <property type="match status" value="1"/>
</dbReference>
<accession>A8N3W7</accession>
<protein>
    <recommendedName>
        <fullName evidence="2">DNA (cytosine-5-)-methyltransferase</fullName>
        <ecNumber evidence="2">2.1.1.37</ecNumber>
    </recommendedName>
</protein>
<sequence length="1235" mass="140906">MSRRNRPNAFEVSFGEKLDPSPASKPSSQASSQATLVGSRSGTATPLKRPSEGPEDHRPAKRRELPAVRYYKKPRGVTSVTYEDREFILEGEDPDSLEEGVEEKPIRILDCFAFFDPKHRCEMLPLDAMEKEDRFDRQFEAAGFVRVKLKHDDDEVEEDPNPPYLRLGAVLRFWVDLLNGIEPVWIETECAWYILDEPDDQYRAFFQHFYVPISLAQMLFSAALQPKSRITRAQFVRELTQSTDIFGRTWQEEDLHTYMLDLQEALEDAEPDPNDETEEGKINRRKYQALLSNPAVIAICKRATERGPRRRIRPPRCNQPSPKDRLIGDADEHVLLPENQNTTHVTPFVASLVEGLIQEDLKVVGAPLPTPSKAVLEKEQVQRTRLLRKLVDRARQKKVKTQWHTDDQVKEGSVGDVILVTNDTAPFWTHVDQLSQEEIDEATHNKRLSDFFWFAIIRSINRSESLVHIQWLEHGCNLLHEEQANPQELFYTNLCCSLPWNNVLGKVTVHWHPQGIVKIDPHEFYCRMVYDQEFSSFVSINREQYSRLEAESPPENCPACQYSEMVQSMNECRRLKDDNGVYNGFTYRGHKYHLDDFVLYVDSSKPPPTAPANIGYIIEAKPMECSGKEHVGYVTVRKVGRIVDLISILPSNIPHDERHLFLTDETQKVSIEDLRCVVYAPCRKSLEGRYTLDEWVKLSSDHFYLEYNFPRLERNSWRDRVEVKCEEHRVCTTCWKEKLHNLRLEKQFLKEMEKKPLKTLDVFAGVLGYSKGLSEGSGCMEITHAIEISPSAAQTAKRNSPKTVVINQCANAVFQYAKKSHEGFQVAPPVQLWDSKEKIPSLPPPGSFDVIVIGFPCQAHSALNMYKKASDVKNNLVLNAISYIQYMGARIVYLENVMGFMRTPLNARQASPYKVQGGIEMGALKVLIRALLDMGYQLRFAALQAGHYGTPQGRERFILVAALPGTQLPELPQPTHAFPSTQLGLKLHYGGEEKLIKPIRTAPGTAPHHPVTTEDSIGDLAPFDWVAPGARARPRMDEKGRPVKVIVCDNRESKTCGVDEDEPYHTKPRTRYQMEMRQVRESTRPLSDLQHFTKAFKPEVVRRVTKIPRRDGASVGKRGYKVKTYARVSRKGFFHTIVTNISPTAKQSSVIHYIDNRILSIRELARAQGFPDDFVFVANKVETIHRLIGNAVPIPLGKALGRELRKAQFEQWKRERENAGAGSGDGDGDDDDIYS</sequence>
<name>A8N3W7_COPC7</name>
<dbReference type="PROSITE" id="PS51038">
    <property type="entry name" value="BAH"/>
    <property type="match status" value="1"/>
</dbReference>
<dbReference type="PANTHER" id="PTHR10629">
    <property type="entry name" value="CYTOSINE-SPECIFIC METHYLTRANSFERASE"/>
    <property type="match status" value="1"/>
</dbReference>
<dbReference type="Gene3D" id="3.90.120.10">
    <property type="entry name" value="DNA Methylase, subunit A, domain 2"/>
    <property type="match status" value="1"/>
</dbReference>
<dbReference type="AlphaFoldDB" id="A8N3W7"/>
<evidence type="ECO:0000256" key="6">
    <source>
        <dbReference type="ARBA" id="ARBA00022737"/>
    </source>
</evidence>
<dbReference type="InterPro" id="IPR029063">
    <property type="entry name" value="SAM-dependent_MTases_sf"/>
</dbReference>
<proteinExistence type="inferred from homology"/>
<comment type="similarity">
    <text evidence="10">Belongs to the class I-like SAM-binding methyltransferase superfamily. C5-methyltransferase family.</text>
</comment>